<evidence type="ECO:0000256" key="1">
    <source>
        <dbReference type="SAM" id="Coils"/>
    </source>
</evidence>
<reference evidence="3 4" key="1">
    <citation type="submission" date="2020-01" db="EMBL/GenBank/DDBJ databases">
        <title>Genomes assembled from Gulf of Kutch pelagic sediment metagenomes.</title>
        <authorList>
            <person name="Chandrashekar M."/>
            <person name="Mahajan M.S."/>
            <person name="Dave K.J."/>
            <person name="Vatsa P."/>
            <person name="Nathani N.M."/>
        </authorList>
    </citation>
    <scope>NUCLEOTIDE SEQUENCE [LARGE SCALE GENOMIC DNA]</scope>
    <source>
        <strain evidence="3">KS3-K002</strain>
    </source>
</reference>
<evidence type="ECO:0000256" key="2">
    <source>
        <dbReference type="SAM" id="MobiDB-lite"/>
    </source>
</evidence>
<keyword evidence="1" id="KW-0175">Coiled coil</keyword>
<comment type="caution">
    <text evidence="3">The sequence shown here is derived from an EMBL/GenBank/DDBJ whole genome shotgun (WGS) entry which is preliminary data.</text>
</comment>
<proteinExistence type="predicted"/>
<sequence length="311" mass="33949">MADDVQREVDGLLKEREKYEAFIKRLESEKATTTERAYARVRGDYARRLREVEEKLGAHGNSLQGKLRQLSSKVSQLEARREQQAEELDEAQLRRNVGEYPDDKEWSELESRMLTSLRETERDLESARSEIGRLQEIVASVQGAEAPPPQPGAAPPPPQQPAPQQPQPQPSAPPQPQPAPPPPPPEPAEEEGFLSLEELVLEDKDPEEALTGAGSAEPPDSDPFAGTDLDPFAESDEPESSGEGDVTDELAFLESLSLGGGGGEEEGETSFSFLEQHGSGTPQTIICPHCSAANEPAEWYCTECGEELPAE</sequence>
<feature type="region of interest" description="Disordered" evidence="2">
    <location>
        <begin position="60"/>
        <end position="279"/>
    </location>
</feature>
<evidence type="ECO:0000313" key="4">
    <source>
        <dbReference type="Proteomes" id="UP000702544"/>
    </source>
</evidence>
<feature type="compositionally biased region" description="Acidic residues" evidence="2">
    <location>
        <begin position="231"/>
        <end position="248"/>
    </location>
</feature>
<feature type="compositionally biased region" description="Basic and acidic residues" evidence="2">
    <location>
        <begin position="118"/>
        <end position="133"/>
    </location>
</feature>
<feature type="compositionally biased region" description="Polar residues" evidence="2">
    <location>
        <begin position="61"/>
        <end position="75"/>
    </location>
</feature>
<dbReference type="Proteomes" id="UP000702544">
    <property type="component" value="Unassembled WGS sequence"/>
</dbReference>
<accession>A0AAE4ZAD8</accession>
<gene>
    <name evidence="3" type="ORF">GWO12_12985</name>
</gene>
<evidence type="ECO:0008006" key="5">
    <source>
        <dbReference type="Google" id="ProtNLM"/>
    </source>
</evidence>
<name>A0AAE4ZAD8_9BACT</name>
<evidence type="ECO:0000313" key="3">
    <source>
        <dbReference type="EMBL" id="NIR76003.1"/>
    </source>
</evidence>
<organism evidence="3 4">
    <name type="scientific">Candidatus Kutchimonas denitrificans</name>
    <dbReference type="NCBI Taxonomy" id="3056748"/>
    <lineage>
        <taxon>Bacteria</taxon>
        <taxon>Pseudomonadati</taxon>
        <taxon>Gemmatimonadota</taxon>
        <taxon>Gemmatimonadia</taxon>
        <taxon>Candidatus Palauibacterales</taxon>
        <taxon>Candidatus Palauibacteraceae</taxon>
        <taxon>Candidatus Kutchimonas</taxon>
    </lineage>
</organism>
<dbReference type="EMBL" id="JAACAK010000112">
    <property type="protein sequence ID" value="NIR76003.1"/>
    <property type="molecule type" value="Genomic_DNA"/>
</dbReference>
<feature type="compositionally biased region" description="Basic and acidic residues" evidence="2">
    <location>
        <begin position="91"/>
        <end position="111"/>
    </location>
</feature>
<feature type="coiled-coil region" evidence="1">
    <location>
        <begin position="2"/>
        <end position="36"/>
    </location>
</feature>
<dbReference type="AlphaFoldDB" id="A0AAE4ZAD8"/>
<feature type="compositionally biased region" description="Pro residues" evidence="2">
    <location>
        <begin position="146"/>
        <end position="186"/>
    </location>
</feature>
<protein>
    <recommendedName>
        <fullName evidence="5">RanBP2-type domain-containing protein</fullName>
    </recommendedName>
</protein>